<feature type="signal peptide" evidence="5">
    <location>
        <begin position="1"/>
        <end position="29"/>
    </location>
</feature>
<name>A0A8J8JWF0_9BACT</name>
<comment type="similarity">
    <text evidence="1">Belongs to the sulfatase family.</text>
</comment>
<keyword evidence="3 7" id="KW-0378">Hydrolase</keyword>
<dbReference type="InterPro" id="IPR050738">
    <property type="entry name" value="Sulfatase"/>
</dbReference>
<organism evidence="7 8">
    <name type="scientific">Limnovirga soli</name>
    <dbReference type="NCBI Taxonomy" id="2656915"/>
    <lineage>
        <taxon>Bacteria</taxon>
        <taxon>Pseudomonadati</taxon>
        <taxon>Bacteroidota</taxon>
        <taxon>Chitinophagia</taxon>
        <taxon>Chitinophagales</taxon>
        <taxon>Chitinophagaceae</taxon>
        <taxon>Limnovirga</taxon>
    </lineage>
</organism>
<dbReference type="EMBL" id="WHPF01000004">
    <property type="protein sequence ID" value="NNV55236.1"/>
    <property type="molecule type" value="Genomic_DNA"/>
</dbReference>
<gene>
    <name evidence="7" type="ORF">GD597_07180</name>
</gene>
<feature type="domain" description="Sulfatase N-terminal" evidence="6">
    <location>
        <begin position="55"/>
        <end position="360"/>
    </location>
</feature>
<evidence type="ECO:0000313" key="8">
    <source>
        <dbReference type="Proteomes" id="UP000598971"/>
    </source>
</evidence>
<feature type="chain" id="PRO_5035195484" evidence="5">
    <location>
        <begin position="30"/>
        <end position="459"/>
    </location>
</feature>
<evidence type="ECO:0000256" key="3">
    <source>
        <dbReference type="ARBA" id="ARBA00022801"/>
    </source>
</evidence>
<dbReference type="InterPro" id="IPR024607">
    <property type="entry name" value="Sulfatase_CS"/>
</dbReference>
<dbReference type="GO" id="GO:0046872">
    <property type="term" value="F:metal ion binding"/>
    <property type="evidence" value="ECO:0007669"/>
    <property type="project" value="UniProtKB-KW"/>
</dbReference>
<dbReference type="AlphaFoldDB" id="A0A8J8JWF0"/>
<keyword evidence="4" id="KW-0106">Calcium</keyword>
<evidence type="ECO:0000256" key="5">
    <source>
        <dbReference type="SAM" id="SignalP"/>
    </source>
</evidence>
<dbReference type="GO" id="GO:0004065">
    <property type="term" value="F:arylsulfatase activity"/>
    <property type="evidence" value="ECO:0007669"/>
    <property type="project" value="TreeGrafter"/>
</dbReference>
<dbReference type="Pfam" id="PF00884">
    <property type="entry name" value="Sulfatase"/>
    <property type="match status" value="1"/>
</dbReference>
<keyword evidence="8" id="KW-1185">Reference proteome</keyword>
<dbReference type="InterPro" id="IPR000917">
    <property type="entry name" value="Sulfatase_N"/>
</dbReference>
<reference evidence="7" key="1">
    <citation type="submission" date="2019-10" db="EMBL/GenBank/DDBJ databases">
        <title>Draft genome sequence of Panacibacter sp. KCS-6.</title>
        <authorList>
            <person name="Yim K.J."/>
        </authorList>
    </citation>
    <scope>NUCLEOTIDE SEQUENCE</scope>
    <source>
        <strain evidence="7">KCS-6</strain>
    </source>
</reference>
<dbReference type="PROSITE" id="PS51257">
    <property type="entry name" value="PROKAR_LIPOPROTEIN"/>
    <property type="match status" value="1"/>
</dbReference>
<evidence type="ECO:0000256" key="1">
    <source>
        <dbReference type="ARBA" id="ARBA00008779"/>
    </source>
</evidence>
<keyword evidence="5" id="KW-0732">Signal</keyword>
<dbReference type="PROSITE" id="PS00523">
    <property type="entry name" value="SULFATASE_1"/>
    <property type="match status" value="1"/>
</dbReference>
<dbReference type="Gene3D" id="3.40.720.10">
    <property type="entry name" value="Alkaline Phosphatase, subunit A"/>
    <property type="match status" value="1"/>
</dbReference>
<dbReference type="Proteomes" id="UP000598971">
    <property type="component" value="Unassembled WGS sequence"/>
</dbReference>
<dbReference type="PANTHER" id="PTHR42693">
    <property type="entry name" value="ARYLSULFATASE FAMILY MEMBER"/>
    <property type="match status" value="1"/>
</dbReference>
<dbReference type="PANTHER" id="PTHR42693:SF53">
    <property type="entry name" value="ENDO-4-O-SULFATASE"/>
    <property type="match status" value="1"/>
</dbReference>
<sequence length="459" mass="50988">MNMINPKTPTKKYLVTALAAIATLFLVYSCNKTKDFKAVTETDGVSSNLTTTTKPNIVFILGDDVGVDIPTCYGGQSYQTPNIDMMAQLGMKFTECHSSPLCSPSRVCIMTGKYNFRNYDEWGVLDPTQSTFGNLLKSAGYATFVGGKWQLDGGDAGIHGFGFDDYSLWNAIKDGVRIGSHYKDPQVYEKGVLLPKNKTEGKYGDDIFTDRLLSFIDKNKTTPFFAYFPITLCHDPFSPTPDDPEFASWISKGNPSDTSFFPSMVKYMDKKIGIIIDKLKAVGVYNNTIIIFVGDNGTPSEIYSWVNGKLVQGGKSQTNESGTNVPLTVLWPNGIAPGQVNTNLIDFTDFLPTLGDAAGITIPLAYGQTDGQSFYNQLIGGTYTPRDWIFNHYAPNTNKGNTILLRWVQDHTYKLYDSADVFFNIVKDPLEKKPIKPTRMSPYETLRKARFQAILDSLH</sequence>
<dbReference type="InterPro" id="IPR017850">
    <property type="entry name" value="Alkaline_phosphatase_core_sf"/>
</dbReference>
<proteinExistence type="inferred from homology"/>
<evidence type="ECO:0000313" key="7">
    <source>
        <dbReference type="EMBL" id="NNV55236.1"/>
    </source>
</evidence>
<dbReference type="SUPFAM" id="SSF53649">
    <property type="entry name" value="Alkaline phosphatase-like"/>
    <property type="match status" value="1"/>
</dbReference>
<evidence type="ECO:0000256" key="2">
    <source>
        <dbReference type="ARBA" id="ARBA00022723"/>
    </source>
</evidence>
<evidence type="ECO:0000259" key="6">
    <source>
        <dbReference type="Pfam" id="PF00884"/>
    </source>
</evidence>
<comment type="caution">
    <text evidence="7">The sequence shown here is derived from an EMBL/GenBank/DDBJ whole genome shotgun (WGS) entry which is preliminary data.</text>
</comment>
<dbReference type="CDD" id="cd16151">
    <property type="entry name" value="sulfatase_like"/>
    <property type="match status" value="1"/>
</dbReference>
<keyword evidence="2" id="KW-0479">Metal-binding</keyword>
<protein>
    <submittedName>
        <fullName evidence="7">Sulfatase-like hydrolase/transferase</fullName>
    </submittedName>
</protein>
<evidence type="ECO:0000256" key="4">
    <source>
        <dbReference type="ARBA" id="ARBA00022837"/>
    </source>
</evidence>
<accession>A0A8J8JWF0</accession>